<evidence type="ECO:0000313" key="2">
    <source>
        <dbReference type="Proteomes" id="UP000019772"/>
    </source>
</evidence>
<accession>X4ZHL3</accession>
<organism evidence="1 2">
    <name type="scientific">Paenibacillus sabinae T27</name>
    <dbReference type="NCBI Taxonomy" id="1268072"/>
    <lineage>
        <taxon>Bacteria</taxon>
        <taxon>Bacillati</taxon>
        <taxon>Bacillota</taxon>
        <taxon>Bacilli</taxon>
        <taxon>Bacillales</taxon>
        <taxon>Paenibacillaceae</taxon>
        <taxon>Paenibacillus</taxon>
    </lineage>
</organism>
<dbReference type="STRING" id="1268072.PSAB_20575"/>
<reference evidence="1 2" key="1">
    <citation type="journal article" date="2014" name="PLoS Genet.">
        <title>Comparative Genomic Analysis of N2-Fixing and Non-N2-Fixing Paenibacillus spp.: Organization, Evolution and Expression of the Nitrogen Fixation Genes.</title>
        <authorList>
            <person name="Xie J.B."/>
            <person name="Du Z."/>
            <person name="Bai L."/>
            <person name="Tian C."/>
            <person name="Zhang Y."/>
            <person name="Xie J.Y."/>
            <person name="Wang T."/>
            <person name="Liu X."/>
            <person name="Chen X."/>
            <person name="Cheng Q."/>
            <person name="Chen S."/>
            <person name="Li J."/>
        </authorList>
    </citation>
    <scope>NUCLEOTIDE SEQUENCE [LARGE SCALE GENOMIC DNA]</scope>
    <source>
        <strain evidence="1 2">T27</strain>
    </source>
</reference>
<dbReference type="EMBL" id="CP004078">
    <property type="protein sequence ID" value="AHV99006.1"/>
    <property type="molecule type" value="Genomic_DNA"/>
</dbReference>
<dbReference type="HOGENOM" id="CLU_1738734_0_0_9"/>
<protein>
    <submittedName>
        <fullName evidence="1">Uncharacterized protein</fullName>
    </submittedName>
</protein>
<dbReference type="AlphaFoldDB" id="X4ZHL3"/>
<dbReference type="Proteomes" id="UP000019772">
    <property type="component" value="Chromosome"/>
</dbReference>
<proteinExistence type="predicted"/>
<keyword evidence="2" id="KW-1185">Reference proteome</keyword>
<dbReference type="RefSeq" id="WP_025336469.1">
    <property type="nucleotide sequence ID" value="NZ_CP004078.1"/>
</dbReference>
<sequence>MERTFGISFYRQPRLDRHFIVRYAHEQIAIPADFFFGALPDVDMCATTGFTTVTASQLLELGLGLPAGSVKYFRVFPADAADRSLYFAHLSGTKQNIVVSRAALAKTVGITGFADVGVTPALSTAQVYDVGFAVPTAEMEVAANDCAIPA</sequence>
<name>X4ZHL3_9BACL</name>
<dbReference type="KEGG" id="psab:PSAB_20575"/>
<evidence type="ECO:0000313" key="1">
    <source>
        <dbReference type="EMBL" id="AHV99006.1"/>
    </source>
</evidence>
<gene>
    <name evidence="1" type="ORF">PSAB_20575</name>
</gene>